<dbReference type="GO" id="GO:0005737">
    <property type="term" value="C:cytoplasm"/>
    <property type="evidence" value="ECO:0007669"/>
    <property type="project" value="TreeGrafter"/>
</dbReference>
<dbReference type="Gene3D" id="3.30.70.260">
    <property type="match status" value="1"/>
</dbReference>
<protein>
    <recommendedName>
        <fullName evidence="5">Ribose-5-phosphate isomerase</fullName>
        <ecNumber evidence="4">5.3.1.6</ecNumber>
    </recommendedName>
    <alternativeName>
        <fullName evidence="8">D-ribose-5-phosphate ketol-isomerase</fullName>
    </alternativeName>
    <alternativeName>
        <fullName evidence="7">Phosphoriboisomerase</fullName>
    </alternativeName>
</protein>
<dbReference type="PANTHER" id="PTHR11934:SF0">
    <property type="entry name" value="RIBOSE-5-PHOSPHATE ISOMERASE"/>
    <property type="match status" value="1"/>
</dbReference>
<dbReference type="EC" id="5.3.1.6" evidence="4"/>
<dbReference type="Pfam" id="PF06026">
    <property type="entry name" value="Rib_5-P_isom_A"/>
    <property type="match status" value="1"/>
</dbReference>
<dbReference type="GO" id="GO:0004751">
    <property type="term" value="F:ribose-5-phosphate isomerase activity"/>
    <property type="evidence" value="ECO:0007669"/>
    <property type="project" value="UniProtKB-EC"/>
</dbReference>
<gene>
    <name evidence="10" type="ORF">PANT_18c00079</name>
</gene>
<evidence type="ECO:0000313" key="10">
    <source>
        <dbReference type="EMBL" id="GAC75826.1"/>
    </source>
</evidence>
<evidence type="ECO:0000256" key="4">
    <source>
        <dbReference type="ARBA" id="ARBA00011959"/>
    </source>
</evidence>
<organism evidence="10 11">
    <name type="scientific">Pseudozyma antarctica (strain T-34)</name>
    <name type="common">Yeast</name>
    <name type="synonym">Candida antarctica</name>
    <dbReference type="NCBI Taxonomy" id="1151754"/>
    <lineage>
        <taxon>Eukaryota</taxon>
        <taxon>Fungi</taxon>
        <taxon>Dikarya</taxon>
        <taxon>Basidiomycota</taxon>
        <taxon>Ustilaginomycotina</taxon>
        <taxon>Ustilaginomycetes</taxon>
        <taxon>Ustilaginales</taxon>
        <taxon>Ustilaginaceae</taxon>
        <taxon>Moesziomyces</taxon>
    </lineage>
</organism>
<dbReference type="SUPFAM" id="SSF100950">
    <property type="entry name" value="NagB/RpiA/CoA transferase-like"/>
    <property type="match status" value="1"/>
</dbReference>
<dbReference type="GO" id="GO:0006014">
    <property type="term" value="P:D-ribose metabolic process"/>
    <property type="evidence" value="ECO:0007669"/>
    <property type="project" value="TreeGrafter"/>
</dbReference>
<comment type="similarity">
    <text evidence="3">Belongs to the ribose 5-phosphate isomerase family.</text>
</comment>
<dbReference type="FunFam" id="3.30.70.260:FF:000053">
    <property type="entry name" value="Ribose-5-phosphate isomerase, putative"/>
    <property type="match status" value="1"/>
</dbReference>
<dbReference type="CDD" id="cd01398">
    <property type="entry name" value="RPI_A"/>
    <property type="match status" value="1"/>
</dbReference>
<evidence type="ECO:0000256" key="1">
    <source>
        <dbReference type="ARBA" id="ARBA00001713"/>
    </source>
</evidence>
<feature type="region of interest" description="Disordered" evidence="9">
    <location>
        <begin position="1"/>
        <end position="40"/>
    </location>
</feature>
<sequence>MLWLSSDASGWKKDGGEKDAGANASASIAGAEESESTDVNVLSGRAERADAAAPPTLFDGRTFDPVHAIWHPPLPQRRRTLPTRILPLSRAPNWPSFLAWKRPSAQPPTLPSTTTSSRTTRSSASAQVSSRPNFRHPGFLQLTRLPCYSGSTVPYVVERIAQQGAEVNAKRWFVPTGFQSRELIIHAGLRLGDVDSFPAIDVTIDGADEVDNALNCIKGGGACQLREKVLAEAANEFVVVADYRKNGSQLGTKWLQGIPIEVTPFAYAKVLQNLKKMGSDQAVLRMGKAKAGPVVTDNGNFCIDAPFPEAQMKDPSDLLMRIKLLTGVVEVGLFCNICKSAYFGNEDGTITIKTADGKVQEGVHFDVSKPPATA</sequence>
<dbReference type="InterPro" id="IPR004788">
    <property type="entry name" value="Ribose5P_isomerase_type_A"/>
</dbReference>
<feature type="compositionally biased region" description="Low complexity" evidence="9">
    <location>
        <begin position="21"/>
        <end position="31"/>
    </location>
</feature>
<evidence type="ECO:0000256" key="2">
    <source>
        <dbReference type="ARBA" id="ARBA00004988"/>
    </source>
</evidence>
<comment type="catalytic activity">
    <reaction evidence="1">
        <text>aldehydo-D-ribose 5-phosphate = D-ribulose 5-phosphate</text>
        <dbReference type="Rhea" id="RHEA:14657"/>
        <dbReference type="ChEBI" id="CHEBI:58121"/>
        <dbReference type="ChEBI" id="CHEBI:58273"/>
        <dbReference type="EC" id="5.3.1.6"/>
    </reaction>
</comment>
<dbReference type="OrthoDB" id="1555531at2759"/>
<feature type="compositionally biased region" description="Basic and acidic residues" evidence="9">
    <location>
        <begin position="10"/>
        <end position="20"/>
    </location>
</feature>
<dbReference type="Gene3D" id="3.40.50.1360">
    <property type="match status" value="1"/>
</dbReference>
<accession>M9LRN4</accession>
<name>M9LRN4_PSEA3</name>
<dbReference type="UniPathway" id="UPA00115">
    <property type="reaction ID" value="UER00412"/>
</dbReference>
<evidence type="ECO:0000256" key="3">
    <source>
        <dbReference type="ARBA" id="ARBA00008088"/>
    </source>
</evidence>
<comment type="pathway">
    <text evidence="2">Carbohydrate degradation; pentose phosphate pathway; D-ribose 5-phosphate from D-ribulose 5-phosphate (non-oxidative stage): step 1/1.</text>
</comment>
<evidence type="ECO:0000256" key="6">
    <source>
        <dbReference type="ARBA" id="ARBA00023235"/>
    </source>
</evidence>
<dbReference type="InterPro" id="IPR037171">
    <property type="entry name" value="NagB/RpiA_transferase-like"/>
</dbReference>
<keyword evidence="6 10" id="KW-0413">Isomerase</keyword>
<dbReference type="STRING" id="1151754.M9LRN4"/>
<dbReference type="EMBL" id="DF196784">
    <property type="protein sequence ID" value="GAC75826.1"/>
    <property type="molecule type" value="Genomic_DNA"/>
</dbReference>
<reference evidence="11" key="1">
    <citation type="journal article" date="2013" name="Genome Announc.">
        <title>Genome sequence of the basidiomycetous yeast Pseudozyma antarctica T-34, a producer of the glycolipid biosurfactants mannosylerythritol lipids.</title>
        <authorList>
            <person name="Morita T."/>
            <person name="Koike H."/>
            <person name="Koyama Y."/>
            <person name="Hagiwara H."/>
            <person name="Ito E."/>
            <person name="Fukuoka T."/>
            <person name="Imura T."/>
            <person name="Machida M."/>
            <person name="Kitamoto D."/>
        </authorList>
    </citation>
    <scope>NUCLEOTIDE SEQUENCE [LARGE SCALE GENOMIC DNA]</scope>
    <source>
        <strain evidence="11">T-34</strain>
    </source>
</reference>
<dbReference type="GO" id="GO:0009052">
    <property type="term" value="P:pentose-phosphate shunt, non-oxidative branch"/>
    <property type="evidence" value="ECO:0007669"/>
    <property type="project" value="InterPro"/>
</dbReference>
<dbReference type="AlphaFoldDB" id="M9LRN4"/>
<evidence type="ECO:0000313" key="11">
    <source>
        <dbReference type="Proteomes" id="UP000011976"/>
    </source>
</evidence>
<dbReference type="NCBIfam" id="TIGR00021">
    <property type="entry name" value="rpiA"/>
    <property type="match status" value="1"/>
</dbReference>
<dbReference type="Proteomes" id="UP000011976">
    <property type="component" value="Unassembled WGS sequence"/>
</dbReference>
<evidence type="ECO:0000256" key="7">
    <source>
        <dbReference type="ARBA" id="ARBA00029734"/>
    </source>
</evidence>
<feature type="region of interest" description="Disordered" evidence="9">
    <location>
        <begin position="99"/>
        <end position="131"/>
    </location>
</feature>
<feature type="compositionally biased region" description="Low complexity" evidence="9">
    <location>
        <begin position="111"/>
        <end position="131"/>
    </location>
</feature>
<proteinExistence type="inferred from homology"/>
<evidence type="ECO:0000256" key="8">
    <source>
        <dbReference type="ARBA" id="ARBA00032273"/>
    </source>
</evidence>
<evidence type="ECO:0000256" key="5">
    <source>
        <dbReference type="ARBA" id="ARBA00019150"/>
    </source>
</evidence>
<dbReference type="PANTHER" id="PTHR11934">
    <property type="entry name" value="RIBOSE-5-PHOSPHATE ISOMERASE"/>
    <property type="match status" value="1"/>
</dbReference>
<dbReference type="SUPFAM" id="SSF75445">
    <property type="entry name" value="D-ribose-5-phosphate isomerase (RpiA), lid domain"/>
    <property type="match status" value="1"/>
</dbReference>
<evidence type="ECO:0000256" key="9">
    <source>
        <dbReference type="SAM" id="MobiDB-lite"/>
    </source>
</evidence>